<keyword evidence="1" id="KW-0472">Membrane</keyword>
<gene>
    <name evidence="2" type="ORF">HCU67_16045</name>
</gene>
<evidence type="ECO:0000313" key="2">
    <source>
        <dbReference type="EMBL" id="NKI33462.1"/>
    </source>
</evidence>
<feature type="transmembrane region" description="Helical" evidence="1">
    <location>
        <begin position="209"/>
        <end position="228"/>
    </location>
</feature>
<protein>
    <submittedName>
        <fullName evidence="2">Uncharacterized protein</fullName>
    </submittedName>
</protein>
<dbReference type="EMBL" id="JAAWWL010000003">
    <property type="protein sequence ID" value="NKI33462.1"/>
    <property type="molecule type" value="Genomic_DNA"/>
</dbReference>
<dbReference type="RefSeq" id="WP_168553678.1">
    <property type="nucleotide sequence ID" value="NZ_JAAWWL010000003.1"/>
</dbReference>
<evidence type="ECO:0000313" key="3">
    <source>
        <dbReference type="Proteomes" id="UP000718451"/>
    </source>
</evidence>
<feature type="transmembrane region" description="Helical" evidence="1">
    <location>
        <begin position="21"/>
        <end position="40"/>
    </location>
</feature>
<feature type="transmembrane region" description="Helical" evidence="1">
    <location>
        <begin position="134"/>
        <end position="164"/>
    </location>
</feature>
<evidence type="ECO:0000256" key="1">
    <source>
        <dbReference type="SAM" id="Phobius"/>
    </source>
</evidence>
<keyword evidence="1" id="KW-0812">Transmembrane</keyword>
<accession>A0ABX1GXR0</accession>
<reference evidence="2 3" key="1">
    <citation type="submission" date="2020-04" db="EMBL/GenBank/DDBJ databases">
        <authorList>
            <person name="Yoon J."/>
        </authorList>
    </citation>
    <scope>NUCLEOTIDE SEQUENCE [LARGE SCALE GENOMIC DNA]</scope>
    <source>
        <strain evidence="2 3">DJ-13</strain>
    </source>
</reference>
<comment type="caution">
    <text evidence="2">The sequence shown here is derived from an EMBL/GenBank/DDBJ whole genome shotgun (WGS) entry which is preliminary data.</text>
</comment>
<feature type="transmembrane region" description="Helical" evidence="1">
    <location>
        <begin position="240"/>
        <end position="261"/>
    </location>
</feature>
<keyword evidence="1" id="KW-1133">Transmembrane helix</keyword>
<feature type="transmembrane region" description="Helical" evidence="1">
    <location>
        <begin position="60"/>
        <end position="82"/>
    </location>
</feature>
<organism evidence="2 3">
    <name type="scientific">Croceivirga thetidis</name>
    <dbReference type="NCBI Taxonomy" id="2721623"/>
    <lineage>
        <taxon>Bacteria</taxon>
        <taxon>Pseudomonadati</taxon>
        <taxon>Bacteroidota</taxon>
        <taxon>Flavobacteriia</taxon>
        <taxon>Flavobacteriales</taxon>
        <taxon>Flavobacteriaceae</taxon>
        <taxon>Croceivirga</taxon>
    </lineage>
</organism>
<sequence length="444" mass="51566">MSNDYKSPAFKKLLDSLQQQSWELELIISGFAIFGLFTIYEPLKAEMLNAENNEQIFSFVINLVALIACSILIFNLLLHVVLRGVWIGALGLRYVSGDIDFDVLKYGDKFKNYLRKRIVSFDRYIANLENSCSVLFALSFLTIFFVLGLTLIILSISLVANYIIDNENIPDWISNFVGIPLTVFLAIGMFLTFIDFVSLGLLKRNKWVALVYFPFYWVFSYISLSFLYRPLLYNFLDNKFGKRLIVFLTPIYIIILVLTGLEYRNSNYFSAELSSRSYVANKENYRDQLTKTSDIPAQITIPSKVIRTPYLNTFIGFSESIEDRIISFNDSLKPEKDLRGLISNNFNFGSSDWFDRIRNKDSVRQAYIKTFNEIYSFEIDTLKFAGDFTISTDNKANIGFEMYLNIKELNEGKHILRLIRKQKNNGEIIESRRAAIPFWYYKEN</sequence>
<name>A0ABX1GXR0_9FLAO</name>
<feature type="transmembrane region" description="Helical" evidence="1">
    <location>
        <begin position="176"/>
        <end position="202"/>
    </location>
</feature>
<keyword evidence="3" id="KW-1185">Reference proteome</keyword>
<dbReference type="Proteomes" id="UP000718451">
    <property type="component" value="Unassembled WGS sequence"/>
</dbReference>
<proteinExistence type="predicted"/>